<dbReference type="Proteomes" id="UP000516437">
    <property type="component" value="Chromosome 7"/>
</dbReference>
<evidence type="ECO:0000256" key="1">
    <source>
        <dbReference type="SAM" id="MobiDB-lite"/>
    </source>
</evidence>
<evidence type="ECO:0000313" key="4">
    <source>
        <dbReference type="Proteomes" id="UP000516437"/>
    </source>
</evidence>
<keyword evidence="2" id="KW-0732">Signal</keyword>
<dbReference type="EMBL" id="RXIC02000025">
    <property type="protein sequence ID" value="KAB1208443.1"/>
    <property type="molecule type" value="Genomic_DNA"/>
</dbReference>
<keyword evidence="4" id="KW-1185">Reference proteome</keyword>
<dbReference type="OrthoDB" id="10597877at2759"/>
<feature type="chain" id="PRO_5025509097" evidence="2">
    <location>
        <begin position="30"/>
        <end position="101"/>
    </location>
</feature>
<proteinExistence type="predicted"/>
<accession>A0A6A1V6Q7</accession>
<name>A0A6A1V6Q7_9ROSI</name>
<evidence type="ECO:0000256" key="2">
    <source>
        <dbReference type="SAM" id="SignalP"/>
    </source>
</evidence>
<evidence type="ECO:0000313" key="3">
    <source>
        <dbReference type="EMBL" id="KAB1208443.1"/>
    </source>
</evidence>
<sequence length="101" mass="10393">MARGLKLAAMFSILAVSLLLSSMLYAAEARALKGGLPGGAEATNRVFQELSKGAIESSGIVTTGGARQNKDKYTRNAEEIVKHSGPSPGDGHGNPPAGNKQ</sequence>
<gene>
    <name evidence="3" type="ORF">CJ030_MR7G022699</name>
</gene>
<feature type="region of interest" description="Disordered" evidence="1">
    <location>
        <begin position="79"/>
        <end position="101"/>
    </location>
</feature>
<organism evidence="3 4">
    <name type="scientific">Morella rubra</name>
    <name type="common">Chinese bayberry</name>
    <dbReference type="NCBI Taxonomy" id="262757"/>
    <lineage>
        <taxon>Eukaryota</taxon>
        <taxon>Viridiplantae</taxon>
        <taxon>Streptophyta</taxon>
        <taxon>Embryophyta</taxon>
        <taxon>Tracheophyta</taxon>
        <taxon>Spermatophyta</taxon>
        <taxon>Magnoliopsida</taxon>
        <taxon>eudicotyledons</taxon>
        <taxon>Gunneridae</taxon>
        <taxon>Pentapetalae</taxon>
        <taxon>rosids</taxon>
        <taxon>fabids</taxon>
        <taxon>Fagales</taxon>
        <taxon>Myricaceae</taxon>
        <taxon>Morella</taxon>
    </lineage>
</organism>
<dbReference type="AlphaFoldDB" id="A0A6A1V6Q7"/>
<feature type="signal peptide" evidence="2">
    <location>
        <begin position="1"/>
        <end position="29"/>
    </location>
</feature>
<comment type="caution">
    <text evidence="3">The sequence shown here is derived from an EMBL/GenBank/DDBJ whole genome shotgun (WGS) entry which is preliminary data.</text>
</comment>
<reference evidence="3 4" key="1">
    <citation type="journal article" date="2019" name="Plant Biotechnol. J.">
        <title>The red bayberry genome and genetic basis of sex determination.</title>
        <authorList>
            <person name="Jia H.M."/>
            <person name="Jia H.J."/>
            <person name="Cai Q.L."/>
            <person name="Wang Y."/>
            <person name="Zhao H.B."/>
            <person name="Yang W.F."/>
            <person name="Wang G.Y."/>
            <person name="Li Y.H."/>
            <person name="Zhan D.L."/>
            <person name="Shen Y.T."/>
            <person name="Niu Q.F."/>
            <person name="Chang L."/>
            <person name="Qiu J."/>
            <person name="Zhao L."/>
            <person name="Xie H.B."/>
            <person name="Fu W.Y."/>
            <person name="Jin J."/>
            <person name="Li X.W."/>
            <person name="Jiao Y."/>
            <person name="Zhou C.C."/>
            <person name="Tu T."/>
            <person name="Chai C.Y."/>
            <person name="Gao J.L."/>
            <person name="Fan L.J."/>
            <person name="van de Weg E."/>
            <person name="Wang J.Y."/>
            <person name="Gao Z.S."/>
        </authorList>
    </citation>
    <scope>NUCLEOTIDE SEQUENCE [LARGE SCALE GENOMIC DNA]</scope>
    <source>
        <tissue evidence="3">Leaves</tissue>
    </source>
</reference>
<protein>
    <submittedName>
        <fullName evidence="3">Uncharacterized protein</fullName>
    </submittedName>
</protein>